<evidence type="ECO:0000256" key="2">
    <source>
        <dbReference type="PROSITE-ProRule" id="PRU00266"/>
    </source>
</evidence>
<organism evidence="4">
    <name type="scientific">Oryzias latipes</name>
    <name type="common">Japanese rice fish</name>
    <name type="synonym">Japanese killifish</name>
    <dbReference type="NCBI Taxonomy" id="8090"/>
    <lineage>
        <taxon>Eukaryota</taxon>
        <taxon>Metazoa</taxon>
        <taxon>Chordata</taxon>
        <taxon>Craniata</taxon>
        <taxon>Vertebrata</taxon>
        <taxon>Euteleostomi</taxon>
        <taxon>Actinopterygii</taxon>
        <taxon>Neopterygii</taxon>
        <taxon>Teleostei</taxon>
        <taxon>Neoteleostei</taxon>
        <taxon>Acanthomorphata</taxon>
        <taxon>Ovalentaria</taxon>
        <taxon>Atherinomorphae</taxon>
        <taxon>Beloniformes</taxon>
        <taxon>Adrianichthyidae</taxon>
        <taxon>Oryziinae</taxon>
        <taxon>Oryzias</taxon>
    </lineage>
</organism>
<dbReference type="GO" id="GO:0016301">
    <property type="term" value="F:kinase activity"/>
    <property type="evidence" value="ECO:0007669"/>
    <property type="project" value="UniProtKB-KW"/>
</dbReference>
<accession>A0A286P9W1</accession>
<dbReference type="InterPro" id="IPR014720">
    <property type="entry name" value="dsRBD_dom"/>
</dbReference>
<dbReference type="GO" id="GO:0003723">
    <property type="term" value="F:RNA binding"/>
    <property type="evidence" value="ECO:0007669"/>
    <property type="project" value="UniProtKB-UniRule"/>
</dbReference>
<name>A0A286P9W1_ORYLA</name>
<reference evidence="4" key="1">
    <citation type="journal article" date="2017" name="Nat. Commun.">
        <title>Complete fusion of a transposon and herpesvirus created the Teratorn mobile element in medaka fish.</title>
        <authorList>
            <person name="Inoue Y."/>
            <person name="Saga T."/>
            <person name="Aikawa T."/>
            <person name="Kumagai M."/>
            <person name="Shimada A."/>
            <person name="Kawaguchi Y."/>
            <person name="Naruse K."/>
            <person name="Morishita S."/>
            <person name="Koga A."/>
            <person name="Takeda H."/>
        </authorList>
    </citation>
    <scope>NUCLEOTIDE SEQUENCE</scope>
</reference>
<dbReference type="AlphaFoldDB" id="A0A286P9W1"/>
<keyword evidence="4" id="KW-0418">Kinase</keyword>
<dbReference type="SMART" id="SM00358">
    <property type="entry name" value="DSRM"/>
    <property type="match status" value="2"/>
</dbReference>
<feature type="domain" description="DRBM" evidence="3">
    <location>
        <begin position="7"/>
        <end position="80"/>
    </location>
</feature>
<dbReference type="Gene3D" id="3.30.160.20">
    <property type="match status" value="2"/>
</dbReference>
<keyword evidence="1 2" id="KW-0694">RNA-binding</keyword>
<evidence type="ECO:0000259" key="3">
    <source>
        <dbReference type="PROSITE" id="PS50137"/>
    </source>
</evidence>
<feature type="domain" description="DRBM" evidence="3">
    <location>
        <begin position="115"/>
        <end position="201"/>
    </location>
</feature>
<proteinExistence type="predicted"/>
<evidence type="ECO:0000256" key="1">
    <source>
        <dbReference type="ARBA" id="ARBA00022884"/>
    </source>
</evidence>
<sequence>MAGKEENWVDRLQSFADQRNLTVVYDTIISRDDDFEMYKCSARLFAEGSVKEDSLALGIGPQKRLAKLAAAKALLLGVLKESAADNAKLPSLEATKDEWESKLVAKFASLPTAENYVGRLQELCQRYNWPFPTYNFEELTQDQWVPSGRFRCFCSAFAIFLDGATKVDVQATGPLSYTGTGETKKAAKAASAMGALDVVRLLVPLVEKT</sequence>
<dbReference type="PROSITE" id="PS50137">
    <property type="entry name" value="DS_RBD"/>
    <property type="match status" value="2"/>
</dbReference>
<dbReference type="CDD" id="cd00048">
    <property type="entry name" value="DSRM_SF"/>
    <property type="match status" value="1"/>
</dbReference>
<dbReference type="PANTHER" id="PTHR46205">
    <property type="entry name" value="LOQUACIOUS, ISOFORM B"/>
    <property type="match status" value="1"/>
</dbReference>
<dbReference type="PANTHER" id="PTHR46205:SF3">
    <property type="entry name" value="LOQUACIOUS, ISOFORM B"/>
    <property type="match status" value="1"/>
</dbReference>
<dbReference type="InterPro" id="IPR051247">
    <property type="entry name" value="RLC_Component"/>
</dbReference>
<evidence type="ECO:0000313" key="4">
    <source>
        <dbReference type="EMBL" id="BBA49222.1"/>
    </source>
</evidence>
<keyword evidence="4" id="KW-0808">Transferase</keyword>
<gene>
    <name evidence="4" type="primary">ORF63</name>
</gene>
<dbReference type="SUPFAM" id="SSF54768">
    <property type="entry name" value="dsRNA-binding domain-like"/>
    <property type="match status" value="2"/>
</dbReference>
<protein>
    <submittedName>
        <fullName evidence="4">75-interferon induced dsRNA-activated protein kinase-like</fullName>
    </submittedName>
</protein>
<dbReference type="EMBL" id="LC199500">
    <property type="protein sequence ID" value="BBA49222.1"/>
    <property type="molecule type" value="Genomic_DNA"/>
</dbReference>